<feature type="region of interest" description="Disordered" evidence="10">
    <location>
        <begin position="35"/>
        <end position="54"/>
    </location>
</feature>
<comment type="caution">
    <text evidence="12">The sequence shown here is derived from an EMBL/GenBank/DDBJ whole genome shotgun (WGS) entry which is preliminary data.</text>
</comment>
<dbReference type="OrthoDB" id="187139at2759"/>
<comment type="subcellular location">
    <subcellularLocation>
        <location evidence="1">Secreted</location>
        <location evidence="1">Cell wall</location>
    </subcellularLocation>
</comment>
<dbReference type="Proteomes" id="UP000325081">
    <property type="component" value="Unassembled WGS sequence"/>
</dbReference>
<evidence type="ECO:0000313" key="13">
    <source>
        <dbReference type="Proteomes" id="UP000325081"/>
    </source>
</evidence>
<dbReference type="SUPFAM" id="SSF51126">
    <property type="entry name" value="Pectin lyase-like"/>
    <property type="match status" value="1"/>
</dbReference>
<keyword evidence="6 9" id="KW-0326">Glycosidase</keyword>
<reference evidence="13" key="1">
    <citation type="journal article" date="2019" name="Curr. Biol.">
        <title>Genome Sequence of Striga asiatica Provides Insight into the Evolution of Plant Parasitism.</title>
        <authorList>
            <person name="Yoshida S."/>
            <person name="Kim S."/>
            <person name="Wafula E.K."/>
            <person name="Tanskanen J."/>
            <person name="Kim Y.M."/>
            <person name="Honaas L."/>
            <person name="Yang Z."/>
            <person name="Spallek T."/>
            <person name="Conn C.E."/>
            <person name="Ichihashi Y."/>
            <person name="Cheong K."/>
            <person name="Cui S."/>
            <person name="Der J.P."/>
            <person name="Gundlach H."/>
            <person name="Jiao Y."/>
            <person name="Hori C."/>
            <person name="Ishida J.K."/>
            <person name="Kasahara H."/>
            <person name="Kiba T."/>
            <person name="Kim M.S."/>
            <person name="Koo N."/>
            <person name="Laohavisit A."/>
            <person name="Lee Y.H."/>
            <person name="Lumba S."/>
            <person name="McCourt P."/>
            <person name="Mortimer J.C."/>
            <person name="Mutuku J.M."/>
            <person name="Nomura T."/>
            <person name="Sasaki-Sekimoto Y."/>
            <person name="Seto Y."/>
            <person name="Wang Y."/>
            <person name="Wakatake T."/>
            <person name="Sakakibara H."/>
            <person name="Demura T."/>
            <person name="Yamaguchi S."/>
            <person name="Yoneyama K."/>
            <person name="Manabe R.I."/>
            <person name="Nelson D.C."/>
            <person name="Schulman A.H."/>
            <person name="Timko M.P."/>
            <person name="dePamphilis C.W."/>
            <person name="Choi D."/>
            <person name="Shirasu K."/>
        </authorList>
    </citation>
    <scope>NUCLEOTIDE SEQUENCE [LARGE SCALE GENOMIC DNA]</scope>
    <source>
        <strain evidence="13">cv. UVA1</strain>
    </source>
</reference>
<dbReference type="InterPro" id="IPR012334">
    <property type="entry name" value="Pectin_lyas_fold"/>
</dbReference>
<dbReference type="PROSITE" id="PS00502">
    <property type="entry name" value="POLYGALACTURONASE"/>
    <property type="match status" value="1"/>
</dbReference>
<feature type="chain" id="PRO_5022996115" evidence="11">
    <location>
        <begin position="19"/>
        <end position="386"/>
    </location>
</feature>
<dbReference type="GO" id="GO:0016829">
    <property type="term" value="F:lyase activity"/>
    <property type="evidence" value="ECO:0007669"/>
    <property type="project" value="UniProtKB-KW"/>
</dbReference>
<comment type="similarity">
    <text evidence="2 9">Belongs to the glycosyl hydrolase 28 family.</text>
</comment>
<evidence type="ECO:0000256" key="6">
    <source>
        <dbReference type="ARBA" id="ARBA00023295"/>
    </source>
</evidence>
<evidence type="ECO:0000313" key="12">
    <source>
        <dbReference type="EMBL" id="GER30656.1"/>
    </source>
</evidence>
<evidence type="ECO:0000256" key="9">
    <source>
        <dbReference type="RuleBase" id="RU361169"/>
    </source>
</evidence>
<keyword evidence="3" id="KW-0134">Cell wall</keyword>
<dbReference type="Gene3D" id="2.160.20.10">
    <property type="entry name" value="Single-stranded right-handed beta-helix, Pectin lyase-like"/>
    <property type="match status" value="2"/>
</dbReference>
<feature type="signal peptide" evidence="11">
    <location>
        <begin position="1"/>
        <end position="18"/>
    </location>
</feature>
<sequence length="386" mass="42211">MYPYRYFLVFLAIPLCFSGRLVQCRPSEHLEKSSNYRVNSSIPTSPSPSSKNYNPPQISSSVFNVLSYGALGDGSSDDTQAFKTAWDLACEANVPAVVLVPAHYTFLIQSTVFTGPCENVLVFQAIRFYGSSNLTVQGVKIKNSPHFHFRFDYCDNVRIDSLYINSPATSPNTDGIHVENCNDVKIYNSIIANGDDCVSIGTGSYNVDIRNITCGPSHGISIGSLGTKNTRACVSNITVSDSVIILSDNGVRIKTWQGGFGSVSRVAFANIRMDRVRNPIIIDQYYCENSKGKCPNQSSAVYISGVSYTSIKGTYDPRDPPVSFACSDTVPCTNLTLRAIQLSPAAGKVNRLRAPFCWKAYGDDEKHHCLADGLPKLLPVRDADKC</sequence>
<gene>
    <name evidence="12" type="ORF">STAS_06609</name>
</gene>
<evidence type="ECO:0000256" key="3">
    <source>
        <dbReference type="ARBA" id="ARBA00022512"/>
    </source>
</evidence>
<organism evidence="12 13">
    <name type="scientific">Striga asiatica</name>
    <name type="common">Asiatic witchweed</name>
    <name type="synonym">Buchnera asiatica</name>
    <dbReference type="NCBI Taxonomy" id="4170"/>
    <lineage>
        <taxon>Eukaryota</taxon>
        <taxon>Viridiplantae</taxon>
        <taxon>Streptophyta</taxon>
        <taxon>Embryophyta</taxon>
        <taxon>Tracheophyta</taxon>
        <taxon>Spermatophyta</taxon>
        <taxon>Magnoliopsida</taxon>
        <taxon>eudicotyledons</taxon>
        <taxon>Gunneridae</taxon>
        <taxon>Pentapetalae</taxon>
        <taxon>asterids</taxon>
        <taxon>lamiids</taxon>
        <taxon>Lamiales</taxon>
        <taxon>Orobanchaceae</taxon>
        <taxon>Buchnereae</taxon>
        <taxon>Striga</taxon>
    </lineage>
</organism>
<dbReference type="EMBL" id="BKCP01004372">
    <property type="protein sequence ID" value="GER30656.1"/>
    <property type="molecule type" value="Genomic_DNA"/>
</dbReference>
<feature type="compositionally biased region" description="Low complexity" evidence="10">
    <location>
        <begin position="40"/>
        <end position="54"/>
    </location>
</feature>
<protein>
    <submittedName>
        <fullName evidence="12">Pectin lyase-like superfamily protein</fullName>
    </submittedName>
</protein>
<evidence type="ECO:0000256" key="4">
    <source>
        <dbReference type="ARBA" id="ARBA00022525"/>
    </source>
</evidence>
<accession>A0A5A7PDR6</accession>
<evidence type="ECO:0000256" key="1">
    <source>
        <dbReference type="ARBA" id="ARBA00004191"/>
    </source>
</evidence>
<keyword evidence="13" id="KW-1185">Reference proteome</keyword>
<proteinExistence type="inferred from homology"/>
<keyword evidence="5 9" id="KW-0378">Hydrolase</keyword>
<evidence type="ECO:0000256" key="11">
    <source>
        <dbReference type="SAM" id="SignalP"/>
    </source>
</evidence>
<dbReference type="GO" id="GO:0004650">
    <property type="term" value="F:polygalacturonase activity"/>
    <property type="evidence" value="ECO:0007669"/>
    <property type="project" value="InterPro"/>
</dbReference>
<dbReference type="SMART" id="SM00710">
    <property type="entry name" value="PbH1"/>
    <property type="match status" value="5"/>
</dbReference>
<evidence type="ECO:0000256" key="7">
    <source>
        <dbReference type="ARBA" id="ARBA00023316"/>
    </source>
</evidence>
<keyword evidence="11" id="KW-0732">Signal</keyword>
<evidence type="ECO:0000256" key="2">
    <source>
        <dbReference type="ARBA" id="ARBA00008834"/>
    </source>
</evidence>
<evidence type="ECO:0000256" key="8">
    <source>
        <dbReference type="PROSITE-ProRule" id="PRU10052"/>
    </source>
</evidence>
<dbReference type="InterPro" id="IPR011050">
    <property type="entry name" value="Pectin_lyase_fold/virulence"/>
</dbReference>
<keyword evidence="12" id="KW-0456">Lyase</keyword>
<name>A0A5A7PDR6_STRAF</name>
<dbReference type="AlphaFoldDB" id="A0A5A7PDR6"/>
<evidence type="ECO:0000256" key="10">
    <source>
        <dbReference type="SAM" id="MobiDB-lite"/>
    </source>
</evidence>
<dbReference type="InterPro" id="IPR006626">
    <property type="entry name" value="PbH1"/>
</dbReference>
<keyword evidence="7" id="KW-0961">Cell wall biogenesis/degradation</keyword>
<dbReference type="Pfam" id="PF00295">
    <property type="entry name" value="Glyco_hydro_28"/>
    <property type="match status" value="1"/>
</dbReference>
<dbReference type="InterPro" id="IPR000743">
    <property type="entry name" value="Glyco_hydro_28"/>
</dbReference>
<keyword evidence="4" id="KW-0964">Secreted</keyword>
<feature type="active site" evidence="8">
    <location>
        <position position="218"/>
    </location>
</feature>
<dbReference type="GO" id="GO:0005975">
    <property type="term" value="P:carbohydrate metabolic process"/>
    <property type="evidence" value="ECO:0007669"/>
    <property type="project" value="InterPro"/>
</dbReference>
<evidence type="ECO:0000256" key="5">
    <source>
        <dbReference type="ARBA" id="ARBA00022801"/>
    </source>
</evidence>
<dbReference type="PANTHER" id="PTHR31375">
    <property type="match status" value="1"/>
</dbReference>
<dbReference type="GO" id="GO:0071555">
    <property type="term" value="P:cell wall organization"/>
    <property type="evidence" value="ECO:0007669"/>
    <property type="project" value="UniProtKB-KW"/>
</dbReference>